<keyword evidence="1" id="KW-0808">Transferase</keyword>
<dbReference type="InterPro" id="IPR003673">
    <property type="entry name" value="CoA-Trfase_fam_III"/>
</dbReference>
<dbReference type="InterPro" id="IPR044855">
    <property type="entry name" value="CoA-Trfase_III_dom3_sf"/>
</dbReference>
<proteinExistence type="predicted"/>
<dbReference type="Pfam" id="PF02515">
    <property type="entry name" value="CoA_transf_3"/>
    <property type="match status" value="1"/>
</dbReference>
<dbReference type="SUPFAM" id="SSF89796">
    <property type="entry name" value="CoA-transferase family III (CaiB/BaiF)"/>
    <property type="match status" value="1"/>
</dbReference>
<dbReference type="PANTHER" id="PTHR48207:SF3">
    <property type="entry name" value="SUCCINATE--HYDROXYMETHYLGLUTARATE COA-TRANSFERASE"/>
    <property type="match status" value="1"/>
</dbReference>
<dbReference type="PANTHER" id="PTHR48207">
    <property type="entry name" value="SUCCINATE--HYDROXYMETHYLGLUTARATE COA-TRANSFERASE"/>
    <property type="match status" value="1"/>
</dbReference>
<dbReference type="Gene3D" id="3.40.50.10540">
    <property type="entry name" value="Crotonobetainyl-coa:carnitine coa-transferase, domain 1"/>
    <property type="match status" value="1"/>
</dbReference>
<dbReference type="InterPro" id="IPR023606">
    <property type="entry name" value="CoA-Trfase_III_dom_1_sf"/>
</dbReference>
<dbReference type="EMBL" id="CP040058">
    <property type="protein sequence ID" value="QCP36855.1"/>
    <property type="molecule type" value="Genomic_DNA"/>
</dbReference>
<evidence type="ECO:0000313" key="3">
    <source>
        <dbReference type="Proteomes" id="UP000298653"/>
    </source>
</evidence>
<dbReference type="Gene3D" id="3.30.1540.10">
    <property type="entry name" value="formyl-coa transferase, domain 3"/>
    <property type="match status" value="1"/>
</dbReference>
<dbReference type="Proteomes" id="UP000298653">
    <property type="component" value="Chromosome"/>
</dbReference>
<reference evidence="2 3" key="1">
    <citation type="submission" date="2019-05" db="EMBL/GenBank/DDBJ databases">
        <title>Complete genome sequencing of Anaerostipes rhamnosivorans.</title>
        <authorList>
            <person name="Bui T.P.N."/>
            <person name="de Vos W.M."/>
        </authorList>
    </citation>
    <scope>NUCLEOTIDE SEQUENCE [LARGE SCALE GENOMIC DNA]</scope>
    <source>
        <strain evidence="2 3">1y2</strain>
    </source>
</reference>
<organism evidence="2 3">
    <name type="scientific">Anaerostipes rhamnosivorans</name>
    <dbReference type="NCBI Taxonomy" id="1229621"/>
    <lineage>
        <taxon>Bacteria</taxon>
        <taxon>Bacillati</taxon>
        <taxon>Bacillota</taxon>
        <taxon>Clostridia</taxon>
        <taxon>Lachnospirales</taxon>
        <taxon>Lachnospiraceae</taxon>
        <taxon>Anaerostipes</taxon>
    </lineage>
</organism>
<sequence length="392" mass="43215">MKALEGVKVLDLTHAYNGPFCTTLLADNGADVIKFEPIQGDQCRSWGPIDEKSGESGFYAFLNRNKKGVTLNLKNEKAREIFYDLVKDADVVVENFRAGVSKKLKVDYETLKEINPSIIYASGSGFGQYGPLSNRPCYDIVAQSMGGMVNMTGFPDSPPTKVGPSIADNVTGIYLCVGVLMALFNRERTGRGQQVDVAMADTIFSLLENAIVTTTMDGVIPQRQGNIDPSIAPFDIYEAKDGYIAIGVGNDRLFKTFCETIGREDLLDDPRYQTNDLRCKNYTNGLQQLISEWVATKGKKEIEDLFDKAGIPCGPVLDMQEAIDHPHFQAREMMVHMDHPTIGEMYFQGCPIKLTETPGSVDTPAPLLGQHNKEVFGLTDEELESLKAEGVM</sequence>
<name>A0A4P8IIY9_9FIRM</name>
<dbReference type="RefSeq" id="WP_137330022.1">
    <property type="nucleotide sequence ID" value="NZ_CP040058.1"/>
</dbReference>
<gene>
    <name evidence="2" type="ORF">AR1Y2_3401</name>
</gene>
<evidence type="ECO:0000256" key="1">
    <source>
        <dbReference type="ARBA" id="ARBA00022679"/>
    </source>
</evidence>
<dbReference type="GO" id="GO:0008410">
    <property type="term" value="F:CoA-transferase activity"/>
    <property type="evidence" value="ECO:0007669"/>
    <property type="project" value="TreeGrafter"/>
</dbReference>
<accession>A0A4P8IIY9</accession>
<dbReference type="InterPro" id="IPR050483">
    <property type="entry name" value="CoA-transferase_III_domain"/>
</dbReference>
<keyword evidence="3" id="KW-1185">Reference proteome</keyword>
<dbReference type="OrthoDB" id="9797653at2"/>
<dbReference type="AlphaFoldDB" id="A0A4P8IIY9"/>
<dbReference type="KEGG" id="arf:AR1Y2_3401"/>
<protein>
    <submittedName>
        <fullName evidence="2">L-carnitine dehydratase/bile acid-inducible protein F</fullName>
    </submittedName>
</protein>
<evidence type="ECO:0000313" key="2">
    <source>
        <dbReference type="EMBL" id="QCP36855.1"/>
    </source>
</evidence>